<feature type="transmembrane region" description="Helical" evidence="11">
    <location>
        <begin position="100"/>
        <end position="120"/>
    </location>
</feature>
<dbReference type="EMBL" id="CP000319">
    <property type="protein sequence ID" value="ABE61382.1"/>
    <property type="molecule type" value="Genomic_DNA"/>
</dbReference>
<keyword evidence="15" id="KW-1185">Reference proteome</keyword>
<evidence type="ECO:0000256" key="9">
    <source>
        <dbReference type="PROSITE-ProRule" id="PRU00703"/>
    </source>
</evidence>
<evidence type="ECO:0000313" key="14">
    <source>
        <dbReference type="EMBL" id="ABE61382.1"/>
    </source>
</evidence>
<evidence type="ECO:0000259" key="13">
    <source>
        <dbReference type="PROSITE" id="PS51846"/>
    </source>
</evidence>
<dbReference type="InterPro" id="IPR002550">
    <property type="entry name" value="CNNM"/>
</dbReference>
<name>Q1QQW5_NITHX</name>
<sequence>MSSTLFQILLAVLLLAANAFFVAAEFALVKSRGFRVKAMVERGAFGARLVRDIMGNIEAYLACCQLGITMASLGLGWVGEPVVAALLEPLLRPFGMPQSALHLISFLTGFLVFSSLHIVIGEQVPKTLAIRQPEPVSQWIAYPLHASYVLFYPLNWLLNSASRAILRALRVKELSQHEVLSGAEIEGLVGESAEYGGIESGEAEYIQNVFRFGDLAVSDVMVHRTAMVTVNADLPPEELVREVLASEYTRVPLWRDKPENIVGVLHAKDLLRAICASEGDIARINASALALPPWFVPEMRPVSDQLKAFRRRKTHFALVVDEYGEVEGMVTLEDVLEEIVGDISDEHDVVVAGVRQQADGSVVVDGSVPIRDLNRAMDWHLPDEEATTIAGLVIHEARSIPERGQNFTFHGFRFRVLRRERNRITALRIQPVPREAEAMENRPRRAGTAF</sequence>
<evidence type="ECO:0000313" key="15">
    <source>
        <dbReference type="Proteomes" id="UP000001953"/>
    </source>
</evidence>
<evidence type="ECO:0000256" key="4">
    <source>
        <dbReference type="ARBA" id="ARBA00022692"/>
    </source>
</evidence>
<comment type="subcellular location">
    <subcellularLocation>
        <location evidence="1">Cell membrane</location>
        <topology evidence="1">Multi-pass membrane protein</topology>
    </subcellularLocation>
</comment>
<dbReference type="Gene3D" id="3.30.465.10">
    <property type="match status" value="1"/>
</dbReference>
<reference evidence="14 15" key="1">
    <citation type="submission" date="2006-03" db="EMBL/GenBank/DDBJ databases">
        <title>Complete sequence of chromosome of Nitrobacter hamburgensis X14.</title>
        <authorList>
            <consortium name="US DOE Joint Genome Institute"/>
            <person name="Copeland A."/>
            <person name="Lucas S."/>
            <person name="Lapidus A."/>
            <person name="Barry K."/>
            <person name="Detter J.C."/>
            <person name="Glavina del Rio T."/>
            <person name="Hammon N."/>
            <person name="Israni S."/>
            <person name="Dalin E."/>
            <person name="Tice H."/>
            <person name="Pitluck S."/>
            <person name="Chain P."/>
            <person name="Malfatti S."/>
            <person name="Shin M."/>
            <person name="Vergez L."/>
            <person name="Schmutz J."/>
            <person name="Larimer F."/>
            <person name="Land M."/>
            <person name="Hauser L."/>
            <person name="Kyrpides N."/>
            <person name="Ivanova N."/>
            <person name="Ward B."/>
            <person name="Arp D."/>
            <person name="Klotz M."/>
            <person name="Stein L."/>
            <person name="O'Mullan G."/>
            <person name="Starkenburg S."/>
            <person name="Sayavedra L."/>
            <person name="Poret-Peterson A.T."/>
            <person name="Gentry M.E."/>
            <person name="Bruce D."/>
            <person name="Richardson P."/>
        </authorList>
    </citation>
    <scope>NUCLEOTIDE SEQUENCE [LARGE SCALE GENOMIC DNA]</scope>
    <source>
        <strain evidence="15">DSM 10229 / NCIMB 13809 / X14</strain>
    </source>
</reference>
<evidence type="ECO:0000256" key="3">
    <source>
        <dbReference type="ARBA" id="ARBA00022475"/>
    </source>
</evidence>
<dbReference type="SUPFAM" id="SSF56176">
    <property type="entry name" value="FAD-binding/transporter-associated domain-like"/>
    <property type="match status" value="1"/>
</dbReference>
<dbReference type="OrthoDB" id="9797674at2"/>
<keyword evidence="6 10" id="KW-1133">Transmembrane helix</keyword>
<keyword evidence="4 10" id="KW-0812">Transmembrane</keyword>
<dbReference type="InterPro" id="IPR046342">
    <property type="entry name" value="CBS_dom_sf"/>
</dbReference>
<organism evidence="14 15">
    <name type="scientific">Nitrobacter hamburgensis (strain DSM 10229 / NCIMB 13809 / X14)</name>
    <dbReference type="NCBI Taxonomy" id="323097"/>
    <lineage>
        <taxon>Bacteria</taxon>
        <taxon>Pseudomonadati</taxon>
        <taxon>Pseudomonadota</taxon>
        <taxon>Alphaproteobacteria</taxon>
        <taxon>Hyphomicrobiales</taxon>
        <taxon>Nitrobacteraceae</taxon>
        <taxon>Nitrobacter</taxon>
    </lineage>
</organism>
<dbReference type="STRING" id="323097.Nham_0492"/>
<feature type="domain" description="CBS" evidence="12">
    <location>
        <begin position="286"/>
        <end position="349"/>
    </location>
</feature>
<protein>
    <submittedName>
        <fullName evidence="14">Uncharacterized protein</fullName>
    </submittedName>
</protein>
<evidence type="ECO:0000256" key="5">
    <source>
        <dbReference type="ARBA" id="ARBA00022737"/>
    </source>
</evidence>
<dbReference type="Pfam" id="PF01595">
    <property type="entry name" value="CNNM"/>
    <property type="match status" value="1"/>
</dbReference>
<dbReference type="FunFam" id="3.10.580.10:FF:000002">
    <property type="entry name" value="Magnesium/cobalt efflux protein CorC"/>
    <property type="match status" value="1"/>
</dbReference>
<dbReference type="CDD" id="cd04590">
    <property type="entry name" value="CBS_pair_CorC_HlyC_assoc"/>
    <property type="match status" value="1"/>
</dbReference>
<keyword evidence="8 10" id="KW-0472">Membrane</keyword>
<evidence type="ECO:0000256" key="10">
    <source>
        <dbReference type="PROSITE-ProRule" id="PRU01193"/>
    </source>
</evidence>
<evidence type="ECO:0000256" key="6">
    <source>
        <dbReference type="ARBA" id="ARBA00022989"/>
    </source>
</evidence>
<dbReference type="SMART" id="SM01091">
    <property type="entry name" value="CorC_HlyC"/>
    <property type="match status" value="1"/>
</dbReference>
<dbReference type="AlphaFoldDB" id="Q1QQW5"/>
<evidence type="ECO:0000256" key="8">
    <source>
        <dbReference type="ARBA" id="ARBA00023136"/>
    </source>
</evidence>
<comment type="similarity">
    <text evidence="2">Belongs to the UPF0053 family. Hemolysin C subfamily.</text>
</comment>
<dbReference type="KEGG" id="nha:Nham_0492"/>
<evidence type="ECO:0000256" key="2">
    <source>
        <dbReference type="ARBA" id="ARBA00006446"/>
    </source>
</evidence>
<dbReference type="InterPro" id="IPR044751">
    <property type="entry name" value="Ion_transp-like_CBS"/>
</dbReference>
<keyword evidence="5" id="KW-0677">Repeat</keyword>
<dbReference type="GO" id="GO:0005886">
    <property type="term" value="C:plasma membrane"/>
    <property type="evidence" value="ECO:0007669"/>
    <property type="project" value="UniProtKB-SubCell"/>
</dbReference>
<evidence type="ECO:0000256" key="1">
    <source>
        <dbReference type="ARBA" id="ARBA00004651"/>
    </source>
</evidence>
<dbReference type="RefSeq" id="WP_011509086.1">
    <property type="nucleotide sequence ID" value="NC_007964.1"/>
</dbReference>
<proteinExistence type="inferred from homology"/>
<gene>
    <name evidence="14" type="ordered locus">Nham_0492</name>
</gene>
<dbReference type="GO" id="GO:0050660">
    <property type="term" value="F:flavin adenine dinucleotide binding"/>
    <property type="evidence" value="ECO:0007669"/>
    <property type="project" value="InterPro"/>
</dbReference>
<accession>Q1QQW5</accession>
<dbReference type="Pfam" id="PF03471">
    <property type="entry name" value="CorC_HlyC"/>
    <property type="match status" value="1"/>
</dbReference>
<dbReference type="SUPFAM" id="SSF54631">
    <property type="entry name" value="CBS-domain pair"/>
    <property type="match status" value="1"/>
</dbReference>
<dbReference type="PROSITE" id="PS51846">
    <property type="entry name" value="CNNM"/>
    <property type="match status" value="1"/>
</dbReference>
<dbReference type="HOGENOM" id="CLU_015237_4_1_5"/>
<dbReference type="InterPro" id="IPR051676">
    <property type="entry name" value="UPF0053_domain"/>
</dbReference>
<dbReference type="PANTHER" id="PTHR43099">
    <property type="entry name" value="UPF0053 PROTEIN YRKA"/>
    <property type="match status" value="1"/>
</dbReference>
<dbReference type="Pfam" id="PF00571">
    <property type="entry name" value="CBS"/>
    <property type="match status" value="2"/>
</dbReference>
<evidence type="ECO:0000259" key="12">
    <source>
        <dbReference type="PROSITE" id="PS51371"/>
    </source>
</evidence>
<dbReference type="SMART" id="SM00116">
    <property type="entry name" value="CBS"/>
    <property type="match status" value="2"/>
</dbReference>
<evidence type="ECO:0000256" key="11">
    <source>
        <dbReference type="SAM" id="Phobius"/>
    </source>
</evidence>
<keyword evidence="3" id="KW-1003">Cell membrane</keyword>
<dbReference type="InterPro" id="IPR036318">
    <property type="entry name" value="FAD-bd_PCMH-like_sf"/>
</dbReference>
<feature type="domain" description="CNNM transmembrane" evidence="13">
    <location>
        <begin position="1"/>
        <end position="202"/>
    </location>
</feature>
<dbReference type="InterPro" id="IPR005170">
    <property type="entry name" value="Transptr-assoc_dom"/>
</dbReference>
<feature type="transmembrane region" description="Helical" evidence="11">
    <location>
        <begin position="59"/>
        <end position="79"/>
    </location>
</feature>
<dbReference type="eggNOG" id="COG1253">
    <property type="taxonomic scope" value="Bacteria"/>
</dbReference>
<feature type="domain" description="CBS" evidence="12">
    <location>
        <begin position="221"/>
        <end position="281"/>
    </location>
</feature>
<keyword evidence="7 9" id="KW-0129">CBS domain</keyword>
<dbReference type="InterPro" id="IPR000644">
    <property type="entry name" value="CBS_dom"/>
</dbReference>
<dbReference type="InterPro" id="IPR016169">
    <property type="entry name" value="FAD-bd_PCMH_sub2"/>
</dbReference>
<dbReference type="Proteomes" id="UP000001953">
    <property type="component" value="Chromosome"/>
</dbReference>
<evidence type="ECO:0000256" key="7">
    <source>
        <dbReference type="ARBA" id="ARBA00023122"/>
    </source>
</evidence>
<dbReference type="PROSITE" id="PS51371">
    <property type="entry name" value="CBS"/>
    <property type="match status" value="2"/>
</dbReference>
<dbReference type="PANTHER" id="PTHR43099:SF5">
    <property type="entry name" value="HLYC_CORC FAMILY TRANSPORTER"/>
    <property type="match status" value="1"/>
</dbReference>
<dbReference type="Gene3D" id="3.10.580.10">
    <property type="entry name" value="CBS-domain"/>
    <property type="match status" value="1"/>
</dbReference>